<gene>
    <name evidence="8" type="ORF">QTG54_007962</name>
</gene>
<comment type="caution">
    <text evidence="8">The sequence shown here is derived from an EMBL/GenBank/DDBJ whole genome shotgun (WGS) entry which is preliminary data.</text>
</comment>
<accession>A0AAD8Y9F7</accession>
<feature type="region of interest" description="Disordered" evidence="5">
    <location>
        <begin position="1"/>
        <end position="62"/>
    </location>
</feature>
<keyword evidence="3 6" id="KW-1133">Transmembrane helix</keyword>
<feature type="region of interest" description="Disordered" evidence="5">
    <location>
        <begin position="229"/>
        <end position="252"/>
    </location>
</feature>
<evidence type="ECO:0000256" key="6">
    <source>
        <dbReference type="SAM" id="Phobius"/>
    </source>
</evidence>
<organism evidence="8 9">
    <name type="scientific">Skeletonema marinoi</name>
    <dbReference type="NCBI Taxonomy" id="267567"/>
    <lineage>
        <taxon>Eukaryota</taxon>
        <taxon>Sar</taxon>
        <taxon>Stramenopiles</taxon>
        <taxon>Ochrophyta</taxon>
        <taxon>Bacillariophyta</taxon>
        <taxon>Coscinodiscophyceae</taxon>
        <taxon>Thalassiosirophycidae</taxon>
        <taxon>Thalassiosirales</taxon>
        <taxon>Skeletonemataceae</taxon>
        <taxon>Skeletonema</taxon>
        <taxon>Skeletonema marinoi-dohrnii complex</taxon>
    </lineage>
</organism>
<proteinExistence type="predicted"/>
<keyword evidence="2 6" id="KW-0812">Transmembrane</keyword>
<feature type="region of interest" description="Disordered" evidence="5">
    <location>
        <begin position="135"/>
        <end position="200"/>
    </location>
</feature>
<reference evidence="8" key="1">
    <citation type="submission" date="2023-06" db="EMBL/GenBank/DDBJ databases">
        <title>Survivors Of The Sea: Transcriptome response of Skeletonema marinoi to long-term dormancy.</title>
        <authorList>
            <person name="Pinder M.I.M."/>
            <person name="Kourtchenko O."/>
            <person name="Robertson E.K."/>
            <person name="Larsson T."/>
            <person name="Maumus F."/>
            <person name="Osuna-Cruz C.M."/>
            <person name="Vancaester E."/>
            <person name="Stenow R."/>
            <person name="Vandepoele K."/>
            <person name="Ploug H."/>
            <person name="Bruchert V."/>
            <person name="Godhe A."/>
            <person name="Topel M."/>
        </authorList>
    </citation>
    <scope>NUCLEOTIDE SEQUENCE</scope>
    <source>
        <strain evidence="8">R05AC</strain>
    </source>
</reference>
<dbReference type="PANTHER" id="PTHR43310">
    <property type="entry name" value="SULFATE TRANSPORTER YBAR-RELATED"/>
    <property type="match status" value="1"/>
</dbReference>
<comment type="subcellular location">
    <subcellularLocation>
        <location evidence="1">Membrane</location>
        <topology evidence="1">Multi-pass membrane protein</topology>
    </subcellularLocation>
</comment>
<dbReference type="Pfam" id="PF00916">
    <property type="entry name" value="Sulfate_transp"/>
    <property type="match status" value="1"/>
</dbReference>
<feature type="transmembrane region" description="Helical" evidence="6">
    <location>
        <begin position="712"/>
        <end position="740"/>
    </location>
</feature>
<evidence type="ECO:0000259" key="7">
    <source>
        <dbReference type="Pfam" id="PF00916"/>
    </source>
</evidence>
<evidence type="ECO:0000313" key="9">
    <source>
        <dbReference type="Proteomes" id="UP001224775"/>
    </source>
</evidence>
<feature type="transmembrane region" description="Helical" evidence="6">
    <location>
        <begin position="451"/>
        <end position="475"/>
    </location>
</feature>
<feature type="transmembrane region" description="Helical" evidence="6">
    <location>
        <begin position="495"/>
        <end position="513"/>
    </location>
</feature>
<dbReference type="Proteomes" id="UP001224775">
    <property type="component" value="Unassembled WGS sequence"/>
</dbReference>
<evidence type="ECO:0000256" key="1">
    <source>
        <dbReference type="ARBA" id="ARBA00004141"/>
    </source>
</evidence>
<evidence type="ECO:0000256" key="3">
    <source>
        <dbReference type="ARBA" id="ARBA00022989"/>
    </source>
</evidence>
<evidence type="ECO:0000256" key="2">
    <source>
        <dbReference type="ARBA" id="ARBA00022692"/>
    </source>
</evidence>
<dbReference type="InterPro" id="IPR052706">
    <property type="entry name" value="Membrane-Transporter-like"/>
</dbReference>
<dbReference type="GO" id="GO:0016020">
    <property type="term" value="C:membrane"/>
    <property type="evidence" value="ECO:0007669"/>
    <property type="project" value="UniProtKB-SubCell"/>
</dbReference>
<feature type="transmembrane region" description="Helical" evidence="6">
    <location>
        <begin position="655"/>
        <end position="675"/>
    </location>
</feature>
<keyword evidence="4 6" id="KW-0472">Membrane</keyword>
<name>A0AAD8Y9F7_9STRA</name>
<keyword evidence="9" id="KW-1185">Reference proteome</keyword>
<dbReference type="AlphaFoldDB" id="A0AAD8Y9F7"/>
<sequence length="766" mass="83835">MYGGGSNHYNGGETAPMLIPNNTHNGSSHNNDNDNNDVESSLPQPQDNNDNNTAPPYLLTSPASLTTGTLRFLSSCRPQTPTVSGSDWATEAFLGCSPMVSGPRSIRLPNLDLREARRVSMIRANKRLDSSWSAEFGKRRSKGGGGDDHEDDDDDTSLRRVRSNSLGSQRERNNNNNPRSSPLTLGPDLLYRRTPSGLSLMDLTPDAIEQQQQPPPPQPSAEEVYYQDNDQHVGDNGDSGYGSTMSTIPPQLYNEPLKTTEDEQYMPTLKESQSCNIADLGIELSPHQQYIHAGGGGMPNGDTSDKTLLQELKEEFASQQTHPLVSLLYGLVNTSIVLPVVMSFGSIIYHDDFFRPYLSVLMKLTVVSGAIHQITFSTVSSLPFAVGQVQDAGLIFLSAMARDIVVRCKALGVDDVSILATTTIGLSLFTAVLGAALIVIGKFKLASYCQLLPSSVVGGYLAYIGFFCGQAGLALMASVDVTGLSQWYKFLDPRALTLLAPGVVGGCFIYFMVRTFRHMAVLPSTIAMLMVAFYLTLWATGMSVEEATRLGWINQTVETPSWVHTWDFLQMDKVVWRVLPSQTFTIIAMISVVALSSSLDIAAIEIEMKRPLDYNHELTTVGFSNIVSGLTGGYTGSYIFSQTIFSLRMGIRSRAMGYVIAAVSLVTVVLPFNVLAFIPNFFFGSLLMMICLDLMFEWLIDVREKVTPAEYVVVIMTFCLLQVLGVEFGIVAGICLYVVIDKLGFDVGKEVTTEEEDDVMAAMNNY</sequence>
<feature type="compositionally biased region" description="Polar residues" evidence="5">
    <location>
        <begin position="38"/>
        <end position="54"/>
    </location>
</feature>
<feature type="transmembrane region" description="Helical" evidence="6">
    <location>
        <begin position="584"/>
        <end position="604"/>
    </location>
</feature>
<evidence type="ECO:0000256" key="4">
    <source>
        <dbReference type="ARBA" id="ARBA00023136"/>
    </source>
</evidence>
<feature type="transmembrane region" description="Helical" evidence="6">
    <location>
        <begin position="416"/>
        <end position="439"/>
    </location>
</feature>
<feature type="transmembrane region" description="Helical" evidence="6">
    <location>
        <begin position="327"/>
        <end position="349"/>
    </location>
</feature>
<feature type="transmembrane region" description="Helical" evidence="6">
    <location>
        <begin position="681"/>
        <end position="700"/>
    </location>
</feature>
<evidence type="ECO:0000313" key="8">
    <source>
        <dbReference type="EMBL" id="KAK1741484.1"/>
    </source>
</evidence>
<evidence type="ECO:0000256" key="5">
    <source>
        <dbReference type="SAM" id="MobiDB-lite"/>
    </source>
</evidence>
<feature type="compositionally biased region" description="Low complexity" evidence="5">
    <location>
        <begin position="21"/>
        <end position="30"/>
    </location>
</feature>
<feature type="transmembrane region" description="Helical" evidence="6">
    <location>
        <begin position="520"/>
        <end position="540"/>
    </location>
</feature>
<feature type="domain" description="SLC26A/SulP transporter" evidence="7">
    <location>
        <begin position="330"/>
        <end position="717"/>
    </location>
</feature>
<dbReference type="InterPro" id="IPR011547">
    <property type="entry name" value="SLC26A/SulP_dom"/>
</dbReference>
<dbReference type="PANTHER" id="PTHR43310:SF2">
    <property type="entry name" value="SLC26A_SULP TRANSPORTER DOMAIN-CONTAINING PROTEIN"/>
    <property type="match status" value="1"/>
</dbReference>
<protein>
    <submittedName>
        <fullName evidence="8">Sulfate permease family inorganic anion transporter</fullName>
    </submittedName>
</protein>
<dbReference type="EMBL" id="JATAAI010000013">
    <property type="protein sequence ID" value="KAK1741484.1"/>
    <property type="molecule type" value="Genomic_DNA"/>
</dbReference>